<organism evidence="2 3">
    <name type="scientific">Phytoactinopolyspora alkaliphila</name>
    <dbReference type="NCBI Taxonomy" id="1783498"/>
    <lineage>
        <taxon>Bacteria</taxon>
        <taxon>Bacillati</taxon>
        <taxon>Actinomycetota</taxon>
        <taxon>Actinomycetes</taxon>
        <taxon>Jiangellales</taxon>
        <taxon>Jiangellaceae</taxon>
        <taxon>Phytoactinopolyspora</taxon>
    </lineage>
</organism>
<dbReference type="PROSITE" id="PS51186">
    <property type="entry name" value="GNAT"/>
    <property type="match status" value="1"/>
</dbReference>
<feature type="domain" description="N-acetyltransferase" evidence="1">
    <location>
        <begin position="14"/>
        <end position="176"/>
    </location>
</feature>
<dbReference type="InterPro" id="IPR016181">
    <property type="entry name" value="Acyl_CoA_acyltransferase"/>
</dbReference>
<evidence type="ECO:0000313" key="3">
    <source>
        <dbReference type="Proteomes" id="UP000469185"/>
    </source>
</evidence>
<reference evidence="2 3" key="1">
    <citation type="submission" date="2020-02" db="EMBL/GenBank/DDBJ databases">
        <authorList>
            <person name="Li X.-J."/>
            <person name="Feng X.-M."/>
        </authorList>
    </citation>
    <scope>NUCLEOTIDE SEQUENCE [LARGE SCALE GENOMIC DNA]</scope>
    <source>
        <strain evidence="2 3">CGMCC 4.7225</strain>
    </source>
</reference>
<gene>
    <name evidence="2" type="ORF">G1H11_09550</name>
</gene>
<dbReference type="SUPFAM" id="SSF55729">
    <property type="entry name" value="Acyl-CoA N-acyltransferases (Nat)"/>
    <property type="match status" value="1"/>
</dbReference>
<sequence>MTGSDLDAVKTERLLVRLPREADRNRFVDLFCNEDFMVFYPGVLTTEEAQDRFDHMVAVCQAVSFGKQPVVELSSGRVVGYTGVDYIDFEGKTWLEWGYRLVPECRGLGYATEASEALLAKAHQTYAGELLAIIAPENLASQNVCHKLGFTFWKQAPVQGDIRNLYTFLSENPPYRPGQPDHREQRAVYNGSGEQPSATDVGYRTGVAISHKLGEGGEHSPVQGFAAYSAFTTSA</sequence>
<keyword evidence="2" id="KW-0808">Transferase</keyword>
<accession>A0A6N9YL31</accession>
<proteinExistence type="predicted"/>
<dbReference type="AlphaFoldDB" id="A0A6N9YL31"/>
<comment type="caution">
    <text evidence="2">The sequence shown here is derived from an EMBL/GenBank/DDBJ whole genome shotgun (WGS) entry which is preliminary data.</text>
</comment>
<dbReference type="InterPro" id="IPR000182">
    <property type="entry name" value="GNAT_dom"/>
</dbReference>
<dbReference type="PANTHER" id="PTHR43792:SF1">
    <property type="entry name" value="N-ACETYLTRANSFERASE DOMAIN-CONTAINING PROTEIN"/>
    <property type="match status" value="1"/>
</dbReference>
<dbReference type="EMBL" id="JAAGOB010000004">
    <property type="protein sequence ID" value="NED95558.1"/>
    <property type="molecule type" value="Genomic_DNA"/>
</dbReference>
<dbReference type="Proteomes" id="UP000469185">
    <property type="component" value="Unassembled WGS sequence"/>
</dbReference>
<evidence type="ECO:0000259" key="1">
    <source>
        <dbReference type="PROSITE" id="PS51186"/>
    </source>
</evidence>
<name>A0A6N9YL31_9ACTN</name>
<dbReference type="RefSeq" id="WP_163818319.1">
    <property type="nucleotide sequence ID" value="NZ_JAAGOB010000004.1"/>
</dbReference>
<dbReference type="PANTHER" id="PTHR43792">
    <property type="entry name" value="GNAT FAMILY, PUTATIVE (AFU_ORTHOLOGUE AFUA_3G00765)-RELATED-RELATED"/>
    <property type="match status" value="1"/>
</dbReference>
<dbReference type="Gene3D" id="3.40.630.30">
    <property type="match status" value="1"/>
</dbReference>
<evidence type="ECO:0000313" key="2">
    <source>
        <dbReference type="EMBL" id="NED95558.1"/>
    </source>
</evidence>
<protein>
    <submittedName>
        <fullName evidence="2">GNAT family N-acetyltransferase</fullName>
    </submittedName>
</protein>
<keyword evidence="3" id="KW-1185">Reference proteome</keyword>
<dbReference type="Pfam" id="PF13302">
    <property type="entry name" value="Acetyltransf_3"/>
    <property type="match status" value="1"/>
</dbReference>
<dbReference type="InterPro" id="IPR051531">
    <property type="entry name" value="N-acetyltransferase"/>
</dbReference>
<dbReference type="GO" id="GO:0016747">
    <property type="term" value="F:acyltransferase activity, transferring groups other than amino-acyl groups"/>
    <property type="evidence" value="ECO:0007669"/>
    <property type="project" value="InterPro"/>
</dbReference>